<reference evidence="9" key="1">
    <citation type="submission" date="2017-02" db="UniProtKB">
        <authorList>
            <consortium name="WormBaseParasite"/>
        </authorList>
    </citation>
    <scope>IDENTIFICATION</scope>
</reference>
<dbReference type="Gene3D" id="2.60.220.50">
    <property type="match status" value="1"/>
</dbReference>
<dbReference type="Proteomes" id="UP000282613">
    <property type="component" value="Unassembled WGS sequence"/>
</dbReference>
<feature type="signal peptide" evidence="6">
    <location>
        <begin position="1"/>
        <end position="26"/>
    </location>
</feature>
<dbReference type="Pfam" id="PF01825">
    <property type="entry name" value="GPS"/>
    <property type="match status" value="1"/>
</dbReference>
<protein>
    <submittedName>
        <fullName evidence="9">GPS domain-containing protein</fullName>
    </submittedName>
</protein>
<proteinExistence type="predicted"/>
<sequence>METLFCYLRKCLVVVIVIHGTLSARGQKPSQKIYEAAFNFTYNFKCPNTAFVNELVQCNLTVLDANRVRATVQWQGRPPFSHQFTEVNLLPLGVSSLKRYDGNFITCSPPSTITYGPITFEYGQLRSISISTDGAYIKFVVWITPYRKSQIQSRTIDDPCNLFKGDEVRVESVNKMKCVKVGKLHPQATVDSVPAIQLDAYLSTTIHFYGSFTQEGVHSVVAVLEPYAWEQEATPKRIVLPINVVASSAQSAPPSGPREPTIGGIAIYEIVGSKLLSGCGRRYDVFNRRSRITFMADVIGGRVKEVKWCFKSQQNPDQYYEETVKGTEYTTDFVLAAGQYTIIAVANGDGGLSLQASRFFEVLDSEDLANACGNYKRRDIDGSEAVWPFPEVWPMRLRFEILHRTGNYHYILWNNQSICLTPRLRFNPMLNSDPNEARSHTGNVDLSVNNPAEGRAFEVEEANGDICMPAAELKLDAVYEVTVYANTSTKIGRDGHRIRLGRSVGANFSIKVTRPRFTADTLVIRAPEHVVLKGAIDGDNDFKDAEFRWRCEVQCPNGSTWNVSEEMMHLTEGSNTNTLVIFPEFIHQLPNQGQLDVCTSVTHPQLVNLQSCLTLDIWSPTTCYRCSLEAPNFIHEFQRVCVRCTCPPIQGKFEFYAKTKEDHITLGIAENPSFCCMLPLVEGSIQMCIRSLPTSSLYIDECFRNITFIRSTPDEFEEQMTDILSGKSNILGQSIASKDPNTISGTVQAMCAQIRWFVNSDLAQSLPAAADQKRNKIAQLTEKLVGTLEEVSLANYEHLLPLSSGLEAIATVAGEITYKTMNRIHSKLVEAASVLPQLLSHSSFQDVFNLARRFTNMGVFLLEGMRHQHERPTPSLKGVRTQELVYETDIDTDPVDSIDALVLKHIWKVQRLSAKSITEVLTHINSVLADSLHEVLVPGGSMFQANFSTGDFVRFCRVMTWNLSNDHKACGESNIVIPNIMDLQNHKDVVIRTSRFADNIYPFFNQDQHNPRSSLVSLTFYAEGTALNLSDTQLSFRFTLTKSTPASGFTNSDVEFDEQEVQLPEPIVAVDGTLIHQLLIMHRFEVDQEEAAFVFQLHPTDTTTCPQYLVVARFTVPPNLQVLDDYGSFYWAMLPSSTSICKNVSNVGERQQIYSLHIHSGVLSRLKVEAFTRTRHLKMRAEDLNLFYIGYRQLSASELNHYDERNPPPVPYPFRDQINALAYVSAIVPSCVYITPGEDTWNTSGCKVVPSFKADEILCECTHLTTFAAGVTPMFESAHFKYILQREHSMRVSISAFEVTVAIASSILLMVFVSGQRH</sequence>
<dbReference type="GO" id="GO:0016020">
    <property type="term" value="C:membrane"/>
    <property type="evidence" value="ECO:0007669"/>
    <property type="project" value="UniProtKB-SubCell"/>
</dbReference>
<dbReference type="OrthoDB" id="6264167at2759"/>
<keyword evidence="3 5" id="KW-1133">Transmembrane helix</keyword>
<evidence type="ECO:0000256" key="2">
    <source>
        <dbReference type="ARBA" id="ARBA00022692"/>
    </source>
</evidence>
<evidence type="ECO:0000313" key="8">
    <source>
        <dbReference type="Proteomes" id="UP000282613"/>
    </source>
</evidence>
<evidence type="ECO:0000256" key="6">
    <source>
        <dbReference type="SAM" id="SignalP"/>
    </source>
</evidence>
<dbReference type="EMBL" id="UYRS01018772">
    <property type="protein sequence ID" value="VDK40014.1"/>
    <property type="molecule type" value="Genomic_DNA"/>
</dbReference>
<dbReference type="STRING" id="60517.A0A0R3WC95"/>
<evidence type="ECO:0000313" key="7">
    <source>
        <dbReference type="EMBL" id="VDK40014.1"/>
    </source>
</evidence>
<evidence type="ECO:0000256" key="5">
    <source>
        <dbReference type="SAM" id="Phobius"/>
    </source>
</evidence>
<gene>
    <name evidence="7" type="ORF">TASK_LOCUS8317</name>
</gene>
<dbReference type="InterPro" id="IPR000203">
    <property type="entry name" value="GPS"/>
</dbReference>
<dbReference type="GO" id="GO:0005262">
    <property type="term" value="F:calcium channel activity"/>
    <property type="evidence" value="ECO:0007669"/>
    <property type="project" value="TreeGrafter"/>
</dbReference>
<dbReference type="PANTHER" id="PTHR10877">
    <property type="entry name" value="POLYCYSTIN FAMILY MEMBER"/>
    <property type="match status" value="1"/>
</dbReference>
<dbReference type="InterPro" id="IPR051223">
    <property type="entry name" value="Polycystin"/>
</dbReference>
<name>A0A0R3WC95_TAEAS</name>
<keyword evidence="6" id="KW-0732">Signal</keyword>
<dbReference type="InterPro" id="IPR046338">
    <property type="entry name" value="GAIN_dom_sf"/>
</dbReference>
<feature type="chain" id="PRO_5043132743" evidence="6">
    <location>
        <begin position="27"/>
        <end position="1318"/>
    </location>
</feature>
<keyword evidence="4 5" id="KW-0472">Membrane</keyword>
<dbReference type="SMART" id="SM00303">
    <property type="entry name" value="GPS"/>
    <property type="match status" value="1"/>
</dbReference>
<accession>A0A0R3WC95</accession>
<dbReference type="PANTHER" id="PTHR10877:SF194">
    <property type="entry name" value="LOCATION OF VULVA DEFECTIVE 1"/>
    <property type="match status" value="1"/>
</dbReference>
<dbReference type="GO" id="GO:0050982">
    <property type="term" value="P:detection of mechanical stimulus"/>
    <property type="evidence" value="ECO:0007669"/>
    <property type="project" value="TreeGrafter"/>
</dbReference>
<reference evidence="7 8" key="2">
    <citation type="submission" date="2018-11" db="EMBL/GenBank/DDBJ databases">
        <authorList>
            <consortium name="Pathogen Informatics"/>
        </authorList>
    </citation>
    <scope>NUCLEOTIDE SEQUENCE [LARGE SCALE GENOMIC DNA]</scope>
</reference>
<evidence type="ECO:0000256" key="4">
    <source>
        <dbReference type="ARBA" id="ARBA00023136"/>
    </source>
</evidence>
<dbReference type="WBParaSite" id="TASK_0000831601-mRNA-1">
    <property type="protein sequence ID" value="TASK_0000831601-mRNA-1"/>
    <property type="gene ID" value="TASK_0000831601"/>
</dbReference>
<organism evidence="9">
    <name type="scientific">Taenia asiatica</name>
    <name type="common">Asian tapeworm</name>
    <dbReference type="NCBI Taxonomy" id="60517"/>
    <lineage>
        <taxon>Eukaryota</taxon>
        <taxon>Metazoa</taxon>
        <taxon>Spiralia</taxon>
        <taxon>Lophotrochozoa</taxon>
        <taxon>Platyhelminthes</taxon>
        <taxon>Cestoda</taxon>
        <taxon>Eucestoda</taxon>
        <taxon>Cyclophyllidea</taxon>
        <taxon>Taeniidae</taxon>
        <taxon>Taenia</taxon>
    </lineage>
</organism>
<evidence type="ECO:0000313" key="9">
    <source>
        <dbReference type="WBParaSite" id="TASK_0000831601-mRNA-1"/>
    </source>
</evidence>
<evidence type="ECO:0000256" key="1">
    <source>
        <dbReference type="ARBA" id="ARBA00004370"/>
    </source>
</evidence>
<evidence type="ECO:0000256" key="3">
    <source>
        <dbReference type="ARBA" id="ARBA00022989"/>
    </source>
</evidence>
<comment type="subcellular location">
    <subcellularLocation>
        <location evidence="1">Membrane</location>
    </subcellularLocation>
</comment>
<keyword evidence="2 5" id="KW-0812">Transmembrane</keyword>
<feature type="transmembrane region" description="Helical" evidence="5">
    <location>
        <begin position="1292"/>
        <end position="1313"/>
    </location>
</feature>
<keyword evidence="8" id="KW-1185">Reference proteome</keyword>